<accession>C0NVK3</accession>
<dbReference type="EMBL" id="GG663373">
    <property type="protein sequence ID" value="EEH04542.1"/>
    <property type="molecule type" value="Genomic_DNA"/>
</dbReference>
<dbReference type="RefSeq" id="XP_045285023.1">
    <property type="nucleotide sequence ID" value="XM_045434232.1"/>
</dbReference>
<proteinExistence type="predicted"/>
<organism evidence="1 2">
    <name type="scientific">Ajellomyces capsulatus (strain G186AR / H82 / ATCC MYA-2454 / RMSCC 2432)</name>
    <name type="common">Darling's disease fungus</name>
    <name type="synonym">Histoplasma capsulatum</name>
    <dbReference type="NCBI Taxonomy" id="447093"/>
    <lineage>
        <taxon>Eukaryota</taxon>
        <taxon>Fungi</taxon>
        <taxon>Dikarya</taxon>
        <taxon>Ascomycota</taxon>
        <taxon>Pezizomycotina</taxon>
        <taxon>Eurotiomycetes</taxon>
        <taxon>Eurotiomycetidae</taxon>
        <taxon>Onygenales</taxon>
        <taxon>Ajellomycetaceae</taxon>
        <taxon>Histoplasma</taxon>
    </lineage>
</organism>
<gene>
    <name evidence="1" type="ORF">HCBG_07183</name>
</gene>
<protein>
    <submittedName>
        <fullName evidence="1">Uncharacterized protein</fullName>
    </submittedName>
</protein>
<dbReference type="GeneID" id="69040199"/>
<reference evidence="1" key="1">
    <citation type="submission" date="2009-02" db="EMBL/GenBank/DDBJ databases">
        <title>The Genome Sequence of Ajellomyces capsulatus strain G186AR.</title>
        <authorList>
            <consortium name="The Broad Institute Genome Sequencing Platform"/>
            <person name="Champion M."/>
            <person name="Cuomo C."/>
            <person name="Ma L.-J."/>
            <person name="Henn M.R."/>
            <person name="Sil A."/>
            <person name="Goldman B."/>
            <person name="Young S.K."/>
            <person name="Kodira C.D."/>
            <person name="Zeng Q."/>
            <person name="Koehrsen M."/>
            <person name="Alvarado L."/>
            <person name="Berlin A."/>
            <person name="Borenstein D."/>
            <person name="Chen Z."/>
            <person name="Engels R."/>
            <person name="Freedman E."/>
            <person name="Gellesch M."/>
            <person name="Goldberg J."/>
            <person name="Griggs A."/>
            <person name="Gujja S."/>
            <person name="Heiman D."/>
            <person name="Hepburn T."/>
            <person name="Howarth C."/>
            <person name="Jen D."/>
            <person name="Larson L."/>
            <person name="Lewis B."/>
            <person name="Mehta T."/>
            <person name="Park D."/>
            <person name="Pearson M."/>
            <person name="Roberts A."/>
            <person name="Saif S."/>
            <person name="Shea T."/>
            <person name="Shenoy N."/>
            <person name="Sisk P."/>
            <person name="Stolte C."/>
            <person name="Sykes S."/>
            <person name="Walk T."/>
            <person name="White J."/>
            <person name="Yandava C."/>
            <person name="Klein B."/>
            <person name="McEwen J.G."/>
            <person name="Puccia R."/>
            <person name="Goldman G.H."/>
            <person name="Felipe M.S."/>
            <person name="Nino-Vega G."/>
            <person name="San-Blas G."/>
            <person name="Taylor J."/>
            <person name="Mendoza L."/>
            <person name="Galagan J."/>
            <person name="Nusbaum C."/>
            <person name="Birren B."/>
        </authorList>
    </citation>
    <scope>NUCLEOTIDE SEQUENCE</scope>
    <source>
        <strain evidence="1">G186AR</strain>
    </source>
</reference>
<dbReference type="InParanoid" id="C0NVK3"/>
<dbReference type="HOGENOM" id="CLU_1694997_0_0_1"/>
<dbReference type="Proteomes" id="UP000001631">
    <property type="component" value="Unassembled WGS sequence"/>
</dbReference>
<evidence type="ECO:0000313" key="1">
    <source>
        <dbReference type="EMBL" id="EEH04542.1"/>
    </source>
</evidence>
<name>C0NVK3_AJECG</name>
<dbReference type="AlphaFoldDB" id="C0NVK3"/>
<sequence length="155" mass="16720">MRAGFWRLQTCPSGDAGAGTSCEPWLSMPFVALGKSSHHTNTHMYTHKNQNNPLMSPSAAPSSAIWLLVDLGGGVTAWQCLSRQQLRSGHTVGSATTPPPGVTRLAPETAMGGWIAFGQDTVWSAHRKTRVRVKGRKVGYKNVQATESNPRPGRL</sequence>
<evidence type="ECO:0000313" key="2">
    <source>
        <dbReference type="Proteomes" id="UP000001631"/>
    </source>
</evidence>
<keyword evidence="2" id="KW-1185">Reference proteome</keyword>